<dbReference type="AlphaFoldDB" id="A0AA38JQ82"/>
<accession>A0AA38JQ82</accession>
<gene>
    <name evidence="2" type="ORF">DFJ43DRAFT_621314</name>
</gene>
<feature type="compositionally biased region" description="Low complexity" evidence="1">
    <location>
        <begin position="79"/>
        <end position="88"/>
    </location>
</feature>
<name>A0AA38JQ82_9AGAR</name>
<evidence type="ECO:0000313" key="2">
    <source>
        <dbReference type="EMBL" id="KAJ3736467.1"/>
    </source>
</evidence>
<dbReference type="Proteomes" id="UP001176059">
    <property type="component" value="Unassembled WGS sequence"/>
</dbReference>
<evidence type="ECO:0000313" key="3">
    <source>
        <dbReference type="Proteomes" id="UP001176059"/>
    </source>
</evidence>
<proteinExistence type="predicted"/>
<feature type="compositionally biased region" description="Polar residues" evidence="1">
    <location>
        <begin position="14"/>
        <end position="30"/>
    </location>
</feature>
<feature type="region of interest" description="Disordered" evidence="1">
    <location>
        <begin position="130"/>
        <end position="169"/>
    </location>
</feature>
<feature type="region of interest" description="Disordered" evidence="1">
    <location>
        <begin position="1"/>
        <end position="30"/>
    </location>
</feature>
<feature type="compositionally biased region" description="Basic and acidic residues" evidence="1">
    <location>
        <begin position="1"/>
        <end position="12"/>
    </location>
</feature>
<evidence type="ECO:0000256" key="1">
    <source>
        <dbReference type="SAM" id="MobiDB-lite"/>
    </source>
</evidence>
<protein>
    <submittedName>
        <fullName evidence="2">Uncharacterized protein</fullName>
    </submittedName>
</protein>
<reference evidence="2" key="2">
    <citation type="journal article" date="2023" name="Proc. Natl. Acad. Sci. U.S.A.">
        <title>A global phylogenomic analysis of the shiitake genus Lentinula.</title>
        <authorList>
            <person name="Sierra-Patev S."/>
            <person name="Min B."/>
            <person name="Naranjo-Ortiz M."/>
            <person name="Looney B."/>
            <person name="Konkel Z."/>
            <person name="Slot J.C."/>
            <person name="Sakamoto Y."/>
            <person name="Steenwyk J.L."/>
            <person name="Rokas A."/>
            <person name="Carro J."/>
            <person name="Camarero S."/>
            <person name="Ferreira P."/>
            <person name="Molpeceres G."/>
            <person name="Ruiz-Duenas F.J."/>
            <person name="Serrano A."/>
            <person name="Henrissat B."/>
            <person name="Drula E."/>
            <person name="Hughes K.W."/>
            <person name="Mata J.L."/>
            <person name="Ishikawa N.K."/>
            <person name="Vargas-Isla R."/>
            <person name="Ushijima S."/>
            <person name="Smith C.A."/>
            <person name="Donoghue J."/>
            <person name="Ahrendt S."/>
            <person name="Andreopoulos W."/>
            <person name="He G."/>
            <person name="LaButti K."/>
            <person name="Lipzen A."/>
            <person name="Ng V."/>
            <person name="Riley R."/>
            <person name="Sandor L."/>
            <person name="Barry K."/>
            <person name="Martinez A.T."/>
            <person name="Xiao Y."/>
            <person name="Gibbons J.G."/>
            <person name="Terashima K."/>
            <person name="Grigoriev I.V."/>
            <person name="Hibbett D."/>
        </authorList>
    </citation>
    <scope>NUCLEOTIDE SEQUENCE</scope>
    <source>
        <strain evidence="2">ET3784</strain>
    </source>
</reference>
<feature type="region of interest" description="Disordered" evidence="1">
    <location>
        <begin position="44"/>
        <end position="97"/>
    </location>
</feature>
<dbReference type="EMBL" id="JANVFO010000005">
    <property type="protein sequence ID" value="KAJ3736467.1"/>
    <property type="molecule type" value="Genomic_DNA"/>
</dbReference>
<organism evidence="2 3">
    <name type="scientific">Lentinula guzmanii</name>
    <dbReference type="NCBI Taxonomy" id="2804957"/>
    <lineage>
        <taxon>Eukaryota</taxon>
        <taxon>Fungi</taxon>
        <taxon>Dikarya</taxon>
        <taxon>Basidiomycota</taxon>
        <taxon>Agaricomycotina</taxon>
        <taxon>Agaricomycetes</taxon>
        <taxon>Agaricomycetidae</taxon>
        <taxon>Agaricales</taxon>
        <taxon>Marasmiineae</taxon>
        <taxon>Omphalotaceae</taxon>
        <taxon>Lentinula</taxon>
    </lineage>
</organism>
<feature type="compositionally biased region" description="Basic and acidic residues" evidence="1">
    <location>
        <begin position="139"/>
        <end position="149"/>
    </location>
</feature>
<reference evidence="2" key="1">
    <citation type="submission" date="2022-08" db="EMBL/GenBank/DDBJ databases">
        <authorList>
            <consortium name="DOE Joint Genome Institute"/>
            <person name="Min B."/>
            <person name="Sierra-Patev S."/>
            <person name="Naranjo-Ortiz M."/>
            <person name="Looney B."/>
            <person name="Konkel Z."/>
            <person name="Slot J.C."/>
            <person name="Sakamoto Y."/>
            <person name="Steenwyk J.L."/>
            <person name="Rokas A."/>
            <person name="Carro J."/>
            <person name="Camarero S."/>
            <person name="Ferreira P."/>
            <person name="Molpeceres G."/>
            <person name="Ruiz-duenas F.J."/>
            <person name="Serrano A."/>
            <person name="Henrissat B."/>
            <person name="Drula E."/>
            <person name="Hughes K.W."/>
            <person name="Mata J.L."/>
            <person name="Ishikawa N.K."/>
            <person name="Vargas-Isla R."/>
            <person name="Ushijima S."/>
            <person name="Smith C.A."/>
            <person name="Ahrendt S."/>
            <person name="Andreopoulos W."/>
            <person name="He G."/>
            <person name="LaButti K."/>
            <person name="Lipzen A."/>
            <person name="Ng V."/>
            <person name="Riley R."/>
            <person name="Sandor L."/>
            <person name="Barry K."/>
            <person name="Martinez A.T."/>
            <person name="Xiao Y."/>
            <person name="Gibbons J.G."/>
            <person name="Terashima K."/>
            <person name="Hibbett D.S."/>
            <person name="Grigoriev I.V."/>
        </authorList>
    </citation>
    <scope>NUCLEOTIDE SEQUENCE</scope>
    <source>
        <strain evidence="2">ET3784</strain>
    </source>
</reference>
<feature type="compositionally biased region" description="Low complexity" evidence="1">
    <location>
        <begin position="155"/>
        <end position="166"/>
    </location>
</feature>
<sequence length="237" mass="26016">MPQTPQKEEYRPRSSASAGHSRTPQSTTISGVYFTGASELSFSEQSEFNSIEGDLHLDHDGPENIEEDPPGASQQENLSSPRPSRRGPNPQWAPNTIIEGTFFPGAWGIQFSGKQQFNNVGGTMVKTYRSRHSTGNDVQDLRTIDPPQKDRKKPSSTSSQSSPDTRPFQGIHIKGEFFAGVHEVAFTGRSEFNAVGQNAYITHYTDSSEAKDDVSFAAVKLTRQAYSCLASVEAKLE</sequence>
<feature type="compositionally biased region" description="Basic and acidic residues" evidence="1">
    <location>
        <begin position="53"/>
        <end position="62"/>
    </location>
</feature>
<keyword evidence="3" id="KW-1185">Reference proteome</keyword>
<comment type="caution">
    <text evidence="2">The sequence shown here is derived from an EMBL/GenBank/DDBJ whole genome shotgun (WGS) entry which is preliminary data.</text>
</comment>